<sequence>MFSVFEMLSIESVMWMPIGKVPSMISWWKTRGDVYRLSARTPNEQQYNSSHIGSRNTIERCFGVLKRRFPCLSHGLRLRLETTVTVIVAFVLHKIALSDSNRIEDNAVELEDEEQPDHAYDIEEDLQEVAARTESVWFIFAFAARWRQRLLARGSGQLYRLVLMLFFVLLLRRRTNEYFDFPPSNRDGQRQGPSSFFIYGDRLPPSEVPALHWELQENTVEWWWVVSAGSTQDLLCVPPQILATQPNIVVNI</sequence>
<reference evidence="4" key="2">
    <citation type="submission" date="2017-10" db="EMBL/GenBank/DDBJ databases">
        <title>Ladona fulva Genome sequencing and assembly.</title>
        <authorList>
            <person name="Murali S."/>
            <person name="Richards S."/>
            <person name="Bandaranaike D."/>
            <person name="Bellair M."/>
            <person name="Blankenburg K."/>
            <person name="Chao H."/>
            <person name="Dinh H."/>
            <person name="Doddapaneni H."/>
            <person name="Dugan-Rocha S."/>
            <person name="Elkadiri S."/>
            <person name="Gnanaolivu R."/>
            <person name="Hernandez B."/>
            <person name="Skinner E."/>
            <person name="Javaid M."/>
            <person name="Lee S."/>
            <person name="Li M."/>
            <person name="Ming W."/>
            <person name="Munidasa M."/>
            <person name="Muniz J."/>
            <person name="Nguyen L."/>
            <person name="Hughes D."/>
            <person name="Osuji N."/>
            <person name="Pu L.-L."/>
            <person name="Puazo M."/>
            <person name="Qu C."/>
            <person name="Quiroz J."/>
            <person name="Raj R."/>
            <person name="Weissenberger G."/>
            <person name="Xin Y."/>
            <person name="Zou X."/>
            <person name="Han Y."/>
            <person name="Worley K."/>
            <person name="Muzny D."/>
            <person name="Gibbs R."/>
        </authorList>
    </citation>
    <scope>NUCLEOTIDE SEQUENCE</scope>
    <source>
        <strain evidence="4">Sampled in the wild</strain>
    </source>
</reference>
<dbReference type="EMBL" id="KZ308842">
    <property type="protein sequence ID" value="KAG8234748.1"/>
    <property type="molecule type" value="Genomic_DNA"/>
</dbReference>
<gene>
    <name evidence="4" type="ORF">J437_LFUL009987</name>
</gene>
<protein>
    <recommendedName>
        <fullName evidence="3">DDE Tnp4 domain-containing protein</fullName>
    </recommendedName>
</protein>
<evidence type="ECO:0000256" key="2">
    <source>
        <dbReference type="ARBA" id="ARBA00022723"/>
    </source>
</evidence>
<dbReference type="AlphaFoldDB" id="A0A8K0KM38"/>
<proteinExistence type="predicted"/>
<dbReference type="Proteomes" id="UP000792457">
    <property type="component" value="Unassembled WGS sequence"/>
</dbReference>
<keyword evidence="2" id="KW-0479">Metal-binding</keyword>
<organism evidence="4 5">
    <name type="scientific">Ladona fulva</name>
    <name type="common">Scarce chaser dragonfly</name>
    <name type="synonym">Libellula fulva</name>
    <dbReference type="NCBI Taxonomy" id="123851"/>
    <lineage>
        <taxon>Eukaryota</taxon>
        <taxon>Metazoa</taxon>
        <taxon>Ecdysozoa</taxon>
        <taxon>Arthropoda</taxon>
        <taxon>Hexapoda</taxon>
        <taxon>Insecta</taxon>
        <taxon>Pterygota</taxon>
        <taxon>Palaeoptera</taxon>
        <taxon>Odonata</taxon>
        <taxon>Epiprocta</taxon>
        <taxon>Anisoptera</taxon>
        <taxon>Libelluloidea</taxon>
        <taxon>Libellulidae</taxon>
        <taxon>Ladona</taxon>
    </lineage>
</organism>
<evidence type="ECO:0000313" key="5">
    <source>
        <dbReference type="Proteomes" id="UP000792457"/>
    </source>
</evidence>
<feature type="domain" description="DDE Tnp4" evidence="3">
    <location>
        <begin position="40"/>
        <end position="91"/>
    </location>
</feature>
<evidence type="ECO:0000256" key="1">
    <source>
        <dbReference type="ARBA" id="ARBA00001968"/>
    </source>
</evidence>
<evidence type="ECO:0000259" key="3">
    <source>
        <dbReference type="Pfam" id="PF13359"/>
    </source>
</evidence>
<comment type="cofactor">
    <cofactor evidence="1">
        <name>a divalent metal cation</name>
        <dbReference type="ChEBI" id="CHEBI:60240"/>
    </cofactor>
</comment>
<dbReference type="InterPro" id="IPR027806">
    <property type="entry name" value="HARBI1_dom"/>
</dbReference>
<dbReference type="GO" id="GO:0046872">
    <property type="term" value="F:metal ion binding"/>
    <property type="evidence" value="ECO:0007669"/>
    <property type="project" value="UniProtKB-KW"/>
</dbReference>
<dbReference type="OrthoDB" id="2430314at2759"/>
<accession>A0A8K0KM38</accession>
<dbReference type="Pfam" id="PF13359">
    <property type="entry name" value="DDE_Tnp_4"/>
    <property type="match status" value="1"/>
</dbReference>
<keyword evidence="5" id="KW-1185">Reference proteome</keyword>
<comment type="caution">
    <text evidence="4">The sequence shown here is derived from an EMBL/GenBank/DDBJ whole genome shotgun (WGS) entry which is preliminary data.</text>
</comment>
<evidence type="ECO:0000313" key="4">
    <source>
        <dbReference type="EMBL" id="KAG8234748.1"/>
    </source>
</evidence>
<name>A0A8K0KM38_LADFU</name>
<reference evidence="4" key="1">
    <citation type="submission" date="2013-04" db="EMBL/GenBank/DDBJ databases">
        <authorList>
            <person name="Qu J."/>
            <person name="Murali S.C."/>
            <person name="Bandaranaike D."/>
            <person name="Bellair M."/>
            <person name="Blankenburg K."/>
            <person name="Chao H."/>
            <person name="Dinh H."/>
            <person name="Doddapaneni H."/>
            <person name="Downs B."/>
            <person name="Dugan-Rocha S."/>
            <person name="Elkadiri S."/>
            <person name="Gnanaolivu R.D."/>
            <person name="Hernandez B."/>
            <person name="Javaid M."/>
            <person name="Jayaseelan J.C."/>
            <person name="Lee S."/>
            <person name="Li M."/>
            <person name="Ming W."/>
            <person name="Munidasa M."/>
            <person name="Muniz J."/>
            <person name="Nguyen L."/>
            <person name="Ongeri F."/>
            <person name="Osuji N."/>
            <person name="Pu L.-L."/>
            <person name="Puazo M."/>
            <person name="Qu C."/>
            <person name="Quiroz J."/>
            <person name="Raj R."/>
            <person name="Weissenberger G."/>
            <person name="Xin Y."/>
            <person name="Zou X."/>
            <person name="Han Y."/>
            <person name="Richards S."/>
            <person name="Worley K."/>
            <person name="Muzny D."/>
            <person name="Gibbs R."/>
        </authorList>
    </citation>
    <scope>NUCLEOTIDE SEQUENCE</scope>
    <source>
        <strain evidence="4">Sampled in the wild</strain>
    </source>
</reference>